<evidence type="ECO:0000256" key="3">
    <source>
        <dbReference type="ARBA" id="ARBA00022722"/>
    </source>
</evidence>
<keyword evidence="2" id="KW-1277">Toxin-antitoxin system</keyword>
<keyword evidence="4" id="KW-0479">Metal-binding</keyword>
<dbReference type="EMBL" id="CAFAAG010000138">
    <property type="protein sequence ID" value="CAB4802092.1"/>
    <property type="molecule type" value="Genomic_DNA"/>
</dbReference>
<comment type="similarity">
    <text evidence="7">Belongs to the PINc/VapC protein family.</text>
</comment>
<name>A0A6J6XYK5_9ZZZZ</name>
<evidence type="ECO:0000259" key="8">
    <source>
        <dbReference type="Pfam" id="PF01850"/>
    </source>
</evidence>
<reference evidence="9" key="1">
    <citation type="submission" date="2020-05" db="EMBL/GenBank/DDBJ databases">
        <authorList>
            <person name="Chiriac C."/>
            <person name="Salcher M."/>
            <person name="Ghai R."/>
            <person name="Kavagutti S V."/>
        </authorList>
    </citation>
    <scope>NUCLEOTIDE SEQUENCE</scope>
</reference>
<dbReference type="PANTHER" id="PTHR33653:SF1">
    <property type="entry name" value="RIBONUCLEASE VAPC2"/>
    <property type="match status" value="1"/>
</dbReference>
<evidence type="ECO:0000256" key="6">
    <source>
        <dbReference type="ARBA" id="ARBA00022842"/>
    </source>
</evidence>
<dbReference type="Gene3D" id="3.40.50.1010">
    <property type="entry name" value="5'-nuclease"/>
    <property type="match status" value="1"/>
</dbReference>
<sequence>MTRGLLDTNIFISLELGRSVKSQMIPDELAISVITLAELEFGVYSATDQQTRAKRMATFRKVMDFEAIDITSDIASIWAAVRASGQAKKSKLSENDVWIAATAINQGVPLVTQDRAFASILDLETIFV</sequence>
<dbReference type="InterPro" id="IPR050556">
    <property type="entry name" value="Type_II_TA_system_RNase"/>
</dbReference>
<evidence type="ECO:0000256" key="1">
    <source>
        <dbReference type="ARBA" id="ARBA00001946"/>
    </source>
</evidence>
<protein>
    <submittedName>
        <fullName evidence="9">Unannotated protein</fullName>
    </submittedName>
</protein>
<keyword evidence="3" id="KW-0540">Nuclease</keyword>
<keyword evidence="5" id="KW-0378">Hydrolase</keyword>
<feature type="domain" description="PIN" evidence="8">
    <location>
        <begin position="5"/>
        <end position="119"/>
    </location>
</feature>
<evidence type="ECO:0000256" key="7">
    <source>
        <dbReference type="ARBA" id="ARBA00038093"/>
    </source>
</evidence>
<evidence type="ECO:0000256" key="2">
    <source>
        <dbReference type="ARBA" id="ARBA00022649"/>
    </source>
</evidence>
<keyword evidence="6" id="KW-0460">Magnesium</keyword>
<dbReference type="InterPro" id="IPR029060">
    <property type="entry name" value="PIN-like_dom_sf"/>
</dbReference>
<dbReference type="GO" id="GO:0004540">
    <property type="term" value="F:RNA nuclease activity"/>
    <property type="evidence" value="ECO:0007669"/>
    <property type="project" value="InterPro"/>
</dbReference>
<evidence type="ECO:0000256" key="4">
    <source>
        <dbReference type="ARBA" id="ARBA00022723"/>
    </source>
</evidence>
<evidence type="ECO:0000313" key="9">
    <source>
        <dbReference type="EMBL" id="CAB4802092.1"/>
    </source>
</evidence>
<accession>A0A6J6XYK5</accession>
<comment type="cofactor">
    <cofactor evidence="1">
        <name>Mg(2+)</name>
        <dbReference type="ChEBI" id="CHEBI:18420"/>
    </cofactor>
</comment>
<dbReference type="PANTHER" id="PTHR33653">
    <property type="entry name" value="RIBONUCLEASE VAPC2"/>
    <property type="match status" value="1"/>
</dbReference>
<dbReference type="InterPro" id="IPR002716">
    <property type="entry name" value="PIN_dom"/>
</dbReference>
<dbReference type="AlphaFoldDB" id="A0A6J6XYK5"/>
<dbReference type="GO" id="GO:0046872">
    <property type="term" value="F:metal ion binding"/>
    <property type="evidence" value="ECO:0007669"/>
    <property type="project" value="UniProtKB-KW"/>
</dbReference>
<evidence type="ECO:0000256" key="5">
    <source>
        <dbReference type="ARBA" id="ARBA00022801"/>
    </source>
</evidence>
<organism evidence="9">
    <name type="scientific">freshwater metagenome</name>
    <dbReference type="NCBI Taxonomy" id="449393"/>
    <lineage>
        <taxon>unclassified sequences</taxon>
        <taxon>metagenomes</taxon>
        <taxon>ecological metagenomes</taxon>
    </lineage>
</organism>
<dbReference type="SUPFAM" id="SSF88723">
    <property type="entry name" value="PIN domain-like"/>
    <property type="match status" value="1"/>
</dbReference>
<dbReference type="Pfam" id="PF01850">
    <property type="entry name" value="PIN"/>
    <property type="match status" value="1"/>
</dbReference>
<proteinExistence type="inferred from homology"/>
<dbReference type="InterPro" id="IPR022907">
    <property type="entry name" value="VapC_family"/>
</dbReference>
<dbReference type="HAMAP" id="MF_00265">
    <property type="entry name" value="VapC_Nob1"/>
    <property type="match status" value="1"/>
</dbReference>
<dbReference type="GO" id="GO:0016787">
    <property type="term" value="F:hydrolase activity"/>
    <property type="evidence" value="ECO:0007669"/>
    <property type="project" value="UniProtKB-KW"/>
</dbReference>
<gene>
    <name evidence="9" type="ORF">UFOPK2975_01308</name>
</gene>